<organism evidence="1 2">
    <name type="scientific">Croceibacterium xixiisoli</name>
    <dbReference type="NCBI Taxonomy" id="1476466"/>
    <lineage>
        <taxon>Bacteria</taxon>
        <taxon>Pseudomonadati</taxon>
        <taxon>Pseudomonadota</taxon>
        <taxon>Alphaproteobacteria</taxon>
        <taxon>Sphingomonadales</taxon>
        <taxon>Erythrobacteraceae</taxon>
        <taxon>Croceibacterium</taxon>
    </lineage>
</organism>
<reference evidence="1 2" key="1">
    <citation type="submission" date="2019-12" db="EMBL/GenBank/DDBJ databases">
        <title>Genomic-based taxomic classification of the family Erythrobacteraceae.</title>
        <authorList>
            <person name="Xu L."/>
        </authorList>
    </citation>
    <scope>NUCLEOTIDE SEQUENCE [LARGE SCALE GENOMIC DNA]</scope>
    <source>
        <strain evidence="1 2">S36</strain>
    </source>
</reference>
<dbReference type="PANTHER" id="PTHR38013:SF1">
    <property type="entry name" value="GLYCOPROTEIN_POLYSACCHARIDE METABOLISM"/>
    <property type="match status" value="1"/>
</dbReference>
<evidence type="ECO:0000313" key="1">
    <source>
        <dbReference type="EMBL" id="MXO99698.1"/>
    </source>
</evidence>
<dbReference type="InterPro" id="IPR039366">
    <property type="entry name" value="Pilotin"/>
</dbReference>
<dbReference type="AlphaFoldDB" id="A0A6I4TYH9"/>
<dbReference type="PANTHER" id="PTHR38013">
    <property type="entry name" value="GLYCOPROTEIN/POLYSACCHARIDE METABOLISM"/>
    <property type="match status" value="1"/>
</dbReference>
<evidence type="ECO:0008006" key="3">
    <source>
        <dbReference type="Google" id="ProtNLM"/>
    </source>
</evidence>
<dbReference type="PROSITE" id="PS51257">
    <property type="entry name" value="PROKAR_LIPOPROTEIN"/>
    <property type="match status" value="1"/>
</dbReference>
<accession>A0A6I4TYH9</accession>
<dbReference type="Pfam" id="PF09619">
    <property type="entry name" value="YscW"/>
    <property type="match status" value="1"/>
</dbReference>
<evidence type="ECO:0000313" key="2">
    <source>
        <dbReference type="Proteomes" id="UP000469430"/>
    </source>
</evidence>
<protein>
    <recommendedName>
        <fullName evidence="3">Lipoprotein-related protein</fullName>
    </recommendedName>
</protein>
<dbReference type="EMBL" id="WTYJ01000002">
    <property type="protein sequence ID" value="MXO99698.1"/>
    <property type="molecule type" value="Genomic_DNA"/>
</dbReference>
<keyword evidence="2" id="KW-1185">Reference proteome</keyword>
<dbReference type="InterPro" id="IPR053196">
    <property type="entry name" value="Lipoprotein_YbaY-like"/>
</dbReference>
<dbReference type="Proteomes" id="UP000469430">
    <property type="component" value="Unassembled WGS sequence"/>
</dbReference>
<proteinExistence type="predicted"/>
<gene>
    <name evidence="1" type="ORF">GRI97_11925</name>
</gene>
<name>A0A6I4TYH9_9SPHN</name>
<dbReference type="OrthoDB" id="9809132at2"/>
<comment type="caution">
    <text evidence="1">The sequence shown here is derived from an EMBL/GenBank/DDBJ whole genome shotgun (WGS) entry which is preliminary data.</text>
</comment>
<dbReference type="RefSeq" id="WP_161391397.1">
    <property type="nucleotide sequence ID" value="NZ_JBHSCP010000001.1"/>
</dbReference>
<sequence length="138" mass="14881">MIRSLSMPIVAIAMLAGCMPEDIGNANRVTLTGTVAYRERMALPDNARISVQLADVSRADAPATIVAQTSFRSNGRQVPIPFTLQYNPNRLQPNGRYTVSARITGADGTLMFITDTHNALQRPGQPMALNLVSAGGRR</sequence>